<gene>
    <name evidence="1" type="ORF">GCM10023322_43930</name>
</gene>
<evidence type="ECO:0000313" key="1">
    <source>
        <dbReference type="EMBL" id="GAA5189965.1"/>
    </source>
</evidence>
<dbReference type="Pfam" id="PF26099">
    <property type="entry name" value="DUF8034"/>
    <property type="match status" value="1"/>
</dbReference>
<dbReference type="RefSeq" id="WP_345632353.1">
    <property type="nucleotide sequence ID" value="NZ_BAABJQ010000013.1"/>
</dbReference>
<comment type="caution">
    <text evidence="1">The sequence shown here is derived from an EMBL/GenBank/DDBJ whole genome shotgun (WGS) entry which is preliminary data.</text>
</comment>
<evidence type="ECO:0000313" key="2">
    <source>
        <dbReference type="Proteomes" id="UP001501570"/>
    </source>
</evidence>
<sequence>MPSRPESGTGWPVLTASVPLGAPPTWAVLERRLFDVLDEAWRAFRDRYTEPDGRLRFTGTAASRDGADDFYETFFNWPTLYLLGGHDDLLPATKLHWEGVTRQLSGLGYLVDEFERGYDWFHQGESMLLFYGICAADPADERFRERAERFARLYLPDSPSGNYDPITNTIRAPHNGAGGPRYGVNEEWASYPASLSNMRPYGLPLDDLPGIGTWSDLEDPGNAAAMGAAMNRRLGHGDTAINLAATGLATNAWLYGHDERYRDWALRYVDGWRERAAKLGGVLPDNVGPHGEVGELHDGHWYGGTYGWAWPHGIYSVGTAAVVAAVNTVLLTGATDRLDLGREALDLVLDKGIDGTVTATEMTNKPRWLASLGEGADRPTLLVPNRHGSAGWFDYQPPQLGLSAWLWQISGQECDARRLADIHRRSGYDWRTVREFRDKEEAGHEAPWLAYLRGDNPTFPEQMLRQALAQVGRRMALIEVDDADPAGVHFHHWQWHNPVVTEALLQLATGTPQVLYNGGLLPTRLAYFDADRRRPGLPPDVAALVDGAAAVDDAAAVDGAAPVGGGEPERIGVRLVNLSPTRTRRVVVQAGSMGGDTIDAVSLDVTADGRYPGDMREYAAGPLSGWRQRVAVNGPRVEVVLPPARQVRLELECRRRTGLPRYATPWT</sequence>
<dbReference type="Proteomes" id="UP001501570">
    <property type="component" value="Unassembled WGS sequence"/>
</dbReference>
<name>A0ABP9S373_9ACTN</name>
<protein>
    <submittedName>
        <fullName evidence="1">Uncharacterized protein</fullName>
    </submittedName>
</protein>
<dbReference type="InterPro" id="IPR058347">
    <property type="entry name" value="DUF8034"/>
</dbReference>
<keyword evidence="2" id="KW-1185">Reference proteome</keyword>
<organism evidence="1 2">
    <name type="scientific">Rugosimonospora acidiphila</name>
    <dbReference type="NCBI Taxonomy" id="556531"/>
    <lineage>
        <taxon>Bacteria</taxon>
        <taxon>Bacillati</taxon>
        <taxon>Actinomycetota</taxon>
        <taxon>Actinomycetes</taxon>
        <taxon>Micromonosporales</taxon>
        <taxon>Micromonosporaceae</taxon>
        <taxon>Rugosimonospora</taxon>
    </lineage>
</organism>
<reference evidence="2" key="1">
    <citation type="journal article" date="2019" name="Int. J. Syst. Evol. Microbiol.">
        <title>The Global Catalogue of Microorganisms (GCM) 10K type strain sequencing project: providing services to taxonomists for standard genome sequencing and annotation.</title>
        <authorList>
            <consortium name="The Broad Institute Genomics Platform"/>
            <consortium name="The Broad Institute Genome Sequencing Center for Infectious Disease"/>
            <person name="Wu L."/>
            <person name="Ma J."/>
        </authorList>
    </citation>
    <scope>NUCLEOTIDE SEQUENCE [LARGE SCALE GENOMIC DNA]</scope>
    <source>
        <strain evidence="2">JCM 18304</strain>
    </source>
</reference>
<accession>A0ABP9S373</accession>
<dbReference type="EMBL" id="BAABJQ010000013">
    <property type="protein sequence ID" value="GAA5189965.1"/>
    <property type="molecule type" value="Genomic_DNA"/>
</dbReference>
<proteinExistence type="predicted"/>